<dbReference type="NCBIfam" id="NF008168">
    <property type="entry name" value="PRK10917.2-2"/>
    <property type="match status" value="1"/>
</dbReference>
<evidence type="ECO:0000256" key="3">
    <source>
        <dbReference type="ARBA" id="ARBA00022741"/>
    </source>
</evidence>
<dbReference type="CDD" id="cd17992">
    <property type="entry name" value="DEXHc_RecG"/>
    <property type="match status" value="1"/>
</dbReference>
<comment type="function">
    <text evidence="15">Plays a critical role in recombination and DNA repair. Helps process Holliday junction intermediates to mature products by catalyzing branch migration. Has replication fork regression activity, unwinds stalled or blocked replication forks to make a HJ that can be resolved. Has a DNA unwinding activity characteristic of a DNA helicase with 3'-5' polarity.</text>
</comment>
<dbReference type="PANTHER" id="PTHR47964">
    <property type="entry name" value="ATP-DEPENDENT DNA HELICASE HOMOLOG RECG, CHLOROPLASTIC"/>
    <property type="match status" value="1"/>
</dbReference>
<dbReference type="GO" id="GO:0016787">
    <property type="term" value="F:hydrolase activity"/>
    <property type="evidence" value="ECO:0007669"/>
    <property type="project" value="UniProtKB-KW"/>
</dbReference>
<dbReference type="PANTHER" id="PTHR47964:SF1">
    <property type="entry name" value="ATP-DEPENDENT DNA HELICASE HOMOLOG RECG, CHLOROPLASTIC"/>
    <property type="match status" value="1"/>
</dbReference>
<dbReference type="Proteomes" id="UP001596013">
    <property type="component" value="Unassembled WGS sequence"/>
</dbReference>
<keyword evidence="10 15" id="KW-0234">DNA repair</keyword>
<dbReference type="RefSeq" id="WP_377305764.1">
    <property type="nucleotide sequence ID" value="NZ_JBHSMK010000008.1"/>
</dbReference>
<evidence type="ECO:0000256" key="15">
    <source>
        <dbReference type="RuleBase" id="RU363016"/>
    </source>
</evidence>
<feature type="domain" description="Helicase C-terminal" evidence="17">
    <location>
        <begin position="483"/>
        <end position="639"/>
    </location>
</feature>
<evidence type="ECO:0000256" key="10">
    <source>
        <dbReference type="ARBA" id="ARBA00023204"/>
    </source>
</evidence>
<evidence type="ECO:0000256" key="11">
    <source>
        <dbReference type="ARBA" id="ARBA00023235"/>
    </source>
</evidence>
<comment type="catalytic activity">
    <reaction evidence="14 15">
        <text>ATP + H2O = ADP + phosphate + H(+)</text>
        <dbReference type="Rhea" id="RHEA:13065"/>
        <dbReference type="ChEBI" id="CHEBI:15377"/>
        <dbReference type="ChEBI" id="CHEBI:15378"/>
        <dbReference type="ChEBI" id="CHEBI:30616"/>
        <dbReference type="ChEBI" id="CHEBI:43474"/>
        <dbReference type="ChEBI" id="CHEBI:456216"/>
        <dbReference type="EC" id="5.6.2.4"/>
    </reaction>
</comment>
<dbReference type="InterPro" id="IPR014001">
    <property type="entry name" value="Helicase_ATP-bd"/>
</dbReference>
<dbReference type="PROSITE" id="PS51194">
    <property type="entry name" value="HELICASE_CTER"/>
    <property type="match status" value="1"/>
</dbReference>
<reference evidence="19" key="1">
    <citation type="journal article" date="2019" name="Int. J. Syst. Evol. Microbiol.">
        <title>The Global Catalogue of Microorganisms (GCM) 10K type strain sequencing project: providing services to taxonomists for standard genome sequencing and annotation.</title>
        <authorList>
            <consortium name="The Broad Institute Genomics Platform"/>
            <consortium name="The Broad Institute Genome Sequencing Center for Infectious Disease"/>
            <person name="Wu L."/>
            <person name="Ma J."/>
        </authorList>
    </citation>
    <scope>NUCLEOTIDE SEQUENCE [LARGE SCALE GENOMIC DNA]</scope>
    <source>
        <strain evidence="19">JCM 17130</strain>
    </source>
</reference>
<evidence type="ECO:0000256" key="6">
    <source>
        <dbReference type="ARBA" id="ARBA00022806"/>
    </source>
</evidence>
<dbReference type="Pfam" id="PF17191">
    <property type="entry name" value="RecG_wedge"/>
    <property type="match status" value="1"/>
</dbReference>
<dbReference type="InterPro" id="IPR004609">
    <property type="entry name" value="ATP-dep_DNA_helicase_RecG"/>
</dbReference>
<keyword evidence="11" id="KW-0413">Isomerase</keyword>
<dbReference type="NCBIfam" id="TIGR00643">
    <property type="entry name" value="recG"/>
    <property type="match status" value="1"/>
</dbReference>
<keyword evidence="6 15" id="KW-0347">Helicase</keyword>
<dbReference type="InterPro" id="IPR027417">
    <property type="entry name" value="P-loop_NTPase"/>
</dbReference>
<comment type="caution">
    <text evidence="18">The sequence shown here is derived from an EMBL/GenBank/DDBJ whole genome shotgun (WGS) entry which is preliminary data.</text>
</comment>
<evidence type="ECO:0000256" key="2">
    <source>
        <dbReference type="ARBA" id="ARBA00017846"/>
    </source>
</evidence>
<dbReference type="SUPFAM" id="SSF50249">
    <property type="entry name" value="Nucleic acid-binding proteins"/>
    <property type="match status" value="1"/>
</dbReference>
<dbReference type="EMBL" id="JBHSMK010000008">
    <property type="protein sequence ID" value="MFC5437376.1"/>
    <property type="molecule type" value="Genomic_DNA"/>
</dbReference>
<sequence>MVTRIARHAPVIGADPGITPVGVLAGVGPALAASLARLGLERVQDLWFHLPLRYEDKTRVTAISDLRVGARAQVEGVVEAVERGFRYRPQLKVAIGDVSRQTLVLRFFHFNRAQAEQLLPGTRLLCYGEVRYGAQGLEMVHPNYQRLSGHEAAAVDELLSPVYPTTEGLGSKRLASVIGKALALLPPAEQLELIPPELCAEHGLTSLREALLYVHRPPPDAHLGQLTLGQHPAQQRLAFEELLTQHLSLKRMRAAVRSRRALELGGDGALRRQLLAGLPFQLTAAQHRVSAEIARDLARPRPMLRLVQGDVGSGKTVVAALAALMAVESGQQVALMAPTELLAEQHLRNFQHWLQPLGIQVEWLAGKVTGKPRKLALERVAAGAPVVIGTHALMQEGVAFARLGLVIVDEQHRFGVQQRLALRDKGKEGELVPHQLVLTATPIPRTLAMSAYADLDVSSIDELPPGRTPVQTIAISNARRIDVIERIHAACAEGRQVYWVCTLIEESEQLRAQAAEVAHGELSAALAGFKIGLIHGRMKPKEKQAVMDAFKSGELAVLVATTVIEVGVDVPNASLMVVENSERLGLAQLHQLRGRVGRGAVASNCVLLYQPPLGQLARERLQVMRDTSDGFRIAEKDLELRGPGEVLGTRQTGQLSFRIADLTRDAHLLPAVHQVGEHMLAEYPRQTGQLIERWIGGAARFVHA</sequence>
<dbReference type="Pfam" id="PF00270">
    <property type="entry name" value="DEAD"/>
    <property type="match status" value="1"/>
</dbReference>
<dbReference type="Gene3D" id="2.40.50.140">
    <property type="entry name" value="Nucleic acid-binding proteins"/>
    <property type="match status" value="1"/>
</dbReference>
<keyword evidence="19" id="KW-1185">Reference proteome</keyword>
<keyword evidence="4 15" id="KW-0227">DNA damage</keyword>
<dbReference type="PROSITE" id="PS51192">
    <property type="entry name" value="HELICASE_ATP_BIND_1"/>
    <property type="match status" value="1"/>
</dbReference>
<evidence type="ECO:0000313" key="19">
    <source>
        <dbReference type="Proteomes" id="UP001596013"/>
    </source>
</evidence>
<dbReference type="InterPro" id="IPR047112">
    <property type="entry name" value="RecG/Mfd"/>
</dbReference>
<keyword evidence="3 15" id="KW-0547">Nucleotide-binding</keyword>
<dbReference type="SMART" id="SM00490">
    <property type="entry name" value="HELICc"/>
    <property type="match status" value="1"/>
</dbReference>
<feature type="domain" description="Helicase ATP-binding" evidence="16">
    <location>
        <begin position="296"/>
        <end position="460"/>
    </location>
</feature>
<accession>A0ABW0JNS5</accession>
<dbReference type="InterPro" id="IPR033454">
    <property type="entry name" value="RecG_wedge"/>
</dbReference>
<evidence type="ECO:0000256" key="14">
    <source>
        <dbReference type="ARBA" id="ARBA00048988"/>
    </source>
</evidence>
<organism evidence="18 19">
    <name type="scientific">Rhodanobacter umsongensis</name>
    <dbReference type="NCBI Taxonomy" id="633153"/>
    <lineage>
        <taxon>Bacteria</taxon>
        <taxon>Pseudomonadati</taxon>
        <taxon>Pseudomonadota</taxon>
        <taxon>Gammaproteobacteria</taxon>
        <taxon>Lysobacterales</taxon>
        <taxon>Rhodanobacteraceae</taxon>
        <taxon>Rhodanobacter</taxon>
    </lineage>
</organism>
<dbReference type="EC" id="5.6.2.4" evidence="13 15"/>
<keyword evidence="5 15" id="KW-0378">Hydrolase</keyword>
<evidence type="ECO:0000259" key="17">
    <source>
        <dbReference type="PROSITE" id="PS51194"/>
    </source>
</evidence>
<name>A0ABW0JNS5_9GAMM</name>
<evidence type="ECO:0000256" key="13">
    <source>
        <dbReference type="ARBA" id="ARBA00034808"/>
    </source>
</evidence>
<evidence type="ECO:0000313" key="18">
    <source>
        <dbReference type="EMBL" id="MFC5437376.1"/>
    </source>
</evidence>
<dbReference type="InterPro" id="IPR011545">
    <property type="entry name" value="DEAD/DEAH_box_helicase_dom"/>
</dbReference>
<proteinExistence type="inferred from homology"/>
<dbReference type="NCBIfam" id="NF008165">
    <property type="entry name" value="PRK10917.1-3"/>
    <property type="match status" value="1"/>
</dbReference>
<protein>
    <recommendedName>
        <fullName evidence="2 15">ATP-dependent DNA helicase RecG</fullName>
        <ecNumber evidence="13 15">5.6.2.4</ecNumber>
    </recommendedName>
</protein>
<dbReference type="SUPFAM" id="SSF52540">
    <property type="entry name" value="P-loop containing nucleoside triphosphate hydrolases"/>
    <property type="match status" value="2"/>
</dbReference>
<evidence type="ECO:0000256" key="5">
    <source>
        <dbReference type="ARBA" id="ARBA00022801"/>
    </source>
</evidence>
<comment type="catalytic activity">
    <reaction evidence="12 15">
        <text>Couples ATP hydrolysis with the unwinding of duplex DNA by translocating in the 3'-5' direction.</text>
        <dbReference type="EC" id="5.6.2.4"/>
    </reaction>
</comment>
<keyword evidence="8" id="KW-0238">DNA-binding</keyword>
<dbReference type="InterPro" id="IPR045562">
    <property type="entry name" value="RecG_dom3_C"/>
</dbReference>
<dbReference type="NCBIfam" id="NF008163">
    <property type="entry name" value="PRK10917.1-1"/>
    <property type="match status" value="1"/>
</dbReference>
<keyword evidence="7 15" id="KW-0067">ATP-binding</keyword>
<evidence type="ECO:0000256" key="9">
    <source>
        <dbReference type="ARBA" id="ARBA00023172"/>
    </source>
</evidence>
<comment type="similarity">
    <text evidence="1 15">Belongs to the helicase family. RecG subfamily.</text>
</comment>
<dbReference type="Gene3D" id="3.40.50.300">
    <property type="entry name" value="P-loop containing nucleotide triphosphate hydrolases"/>
    <property type="match status" value="2"/>
</dbReference>
<dbReference type="Pfam" id="PF00271">
    <property type="entry name" value="Helicase_C"/>
    <property type="match status" value="1"/>
</dbReference>
<dbReference type="GO" id="GO:0003678">
    <property type="term" value="F:DNA helicase activity"/>
    <property type="evidence" value="ECO:0007669"/>
    <property type="project" value="UniProtKB-EC"/>
</dbReference>
<dbReference type="CDD" id="cd04488">
    <property type="entry name" value="RecG_wedge_OBF"/>
    <property type="match status" value="1"/>
</dbReference>
<evidence type="ECO:0000256" key="8">
    <source>
        <dbReference type="ARBA" id="ARBA00023125"/>
    </source>
</evidence>
<dbReference type="InterPro" id="IPR001650">
    <property type="entry name" value="Helicase_C-like"/>
</dbReference>
<evidence type="ECO:0000256" key="1">
    <source>
        <dbReference type="ARBA" id="ARBA00007504"/>
    </source>
</evidence>
<evidence type="ECO:0000256" key="4">
    <source>
        <dbReference type="ARBA" id="ARBA00022763"/>
    </source>
</evidence>
<evidence type="ECO:0000256" key="12">
    <source>
        <dbReference type="ARBA" id="ARBA00034617"/>
    </source>
</evidence>
<keyword evidence="9 15" id="KW-0233">DNA recombination</keyword>
<dbReference type="NCBIfam" id="NF008166">
    <property type="entry name" value="PRK10917.1-4"/>
    <property type="match status" value="1"/>
</dbReference>
<evidence type="ECO:0000256" key="7">
    <source>
        <dbReference type="ARBA" id="ARBA00022840"/>
    </source>
</evidence>
<dbReference type="InterPro" id="IPR012340">
    <property type="entry name" value="NA-bd_OB-fold"/>
</dbReference>
<gene>
    <name evidence="18" type="primary">recG</name>
    <name evidence="18" type="ORF">ACFPME_12465</name>
</gene>
<dbReference type="SMART" id="SM00487">
    <property type="entry name" value="DEXDc"/>
    <property type="match status" value="1"/>
</dbReference>
<dbReference type="Pfam" id="PF19833">
    <property type="entry name" value="RecG_dom3_C"/>
    <property type="match status" value="1"/>
</dbReference>
<evidence type="ECO:0000259" key="16">
    <source>
        <dbReference type="PROSITE" id="PS51192"/>
    </source>
</evidence>